<proteinExistence type="predicted"/>
<sequence>MFVILPRNKQSQNTRISQTKTKIRTNLLTHFPEIFIILLTAKLRRYEKNDPRR</sequence>
<evidence type="ECO:0000313" key="2">
    <source>
        <dbReference type="Proteomes" id="UP000198984"/>
    </source>
</evidence>
<dbReference type="Proteomes" id="UP000198984">
    <property type="component" value="Unassembled WGS sequence"/>
</dbReference>
<dbReference type="EMBL" id="FOBB01000007">
    <property type="protein sequence ID" value="SEM95589.1"/>
    <property type="molecule type" value="Genomic_DNA"/>
</dbReference>
<name>A0A1H8CL07_9BACT</name>
<organism evidence="1 2">
    <name type="scientific">Chitinophaga rupis</name>
    <dbReference type="NCBI Taxonomy" id="573321"/>
    <lineage>
        <taxon>Bacteria</taxon>
        <taxon>Pseudomonadati</taxon>
        <taxon>Bacteroidota</taxon>
        <taxon>Chitinophagia</taxon>
        <taxon>Chitinophagales</taxon>
        <taxon>Chitinophagaceae</taxon>
        <taxon>Chitinophaga</taxon>
    </lineage>
</organism>
<gene>
    <name evidence="1" type="ORF">SAMN04488505_107152</name>
</gene>
<protein>
    <submittedName>
        <fullName evidence="1">Uncharacterized protein</fullName>
    </submittedName>
</protein>
<dbReference type="STRING" id="573321.SAMN04488505_107152"/>
<keyword evidence="2" id="KW-1185">Reference proteome</keyword>
<reference evidence="1 2" key="1">
    <citation type="submission" date="2016-10" db="EMBL/GenBank/DDBJ databases">
        <authorList>
            <person name="de Groot N.N."/>
        </authorList>
    </citation>
    <scope>NUCLEOTIDE SEQUENCE [LARGE SCALE GENOMIC DNA]</scope>
    <source>
        <strain evidence="1 2">DSM 21039</strain>
    </source>
</reference>
<evidence type="ECO:0000313" key="1">
    <source>
        <dbReference type="EMBL" id="SEM95589.1"/>
    </source>
</evidence>
<accession>A0A1H8CL07</accession>
<dbReference type="AlphaFoldDB" id="A0A1H8CL07"/>